<keyword evidence="1" id="KW-0472">Membrane</keyword>
<keyword evidence="1" id="KW-0812">Transmembrane</keyword>
<keyword evidence="1" id="KW-1133">Transmembrane helix</keyword>
<feature type="transmembrane region" description="Helical" evidence="1">
    <location>
        <begin position="87"/>
        <end position="116"/>
    </location>
</feature>
<proteinExistence type="predicted"/>
<evidence type="ECO:0000313" key="2">
    <source>
        <dbReference type="EnsemblMetazoa" id="OVOC2827.1"/>
    </source>
</evidence>
<dbReference type="EMBL" id="CMVM020000076">
    <property type="status" value="NOT_ANNOTATED_CDS"/>
    <property type="molecule type" value="Genomic_DNA"/>
</dbReference>
<sequence>MHGRRISLDPTSTVYDSSMGYNEIIRKSGNQNYPQNMIHTFDTEHLCQAQCHVPCSMKHISDLMMQRWLCPLKEKDEWNNAPSEDRFLAGFTTIMATVICLAVFGVFLLICITCLIRIHCCRCRRSDDA</sequence>
<organism evidence="2 3">
    <name type="scientific">Onchocerca volvulus</name>
    <dbReference type="NCBI Taxonomy" id="6282"/>
    <lineage>
        <taxon>Eukaryota</taxon>
        <taxon>Metazoa</taxon>
        <taxon>Ecdysozoa</taxon>
        <taxon>Nematoda</taxon>
        <taxon>Chromadorea</taxon>
        <taxon>Rhabditida</taxon>
        <taxon>Spirurina</taxon>
        <taxon>Spiruromorpha</taxon>
        <taxon>Filarioidea</taxon>
        <taxon>Onchocercidae</taxon>
        <taxon>Onchocerca</taxon>
    </lineage>
</organism>
<accession>A0A8R1TRC9</accession>
<reference evidence="3" key="1">
    <citation type="submission" date="2013-10" db="EMBL/GenBank/DDBJ databases">
        <title>Genome sequencing of Onchocerca volvulus.</title>
        <authorList>
            <person name="Cotton J."/>
            <person name="Tsai J."/>
            <person name="Stanley E."/>
            <person name="Tracey A."/>
            <person name="Holroyd N."/>
            <person name="Lustigman S."/>
            <person name="Berriman M."/>
        </authorList>
    </citation>
    <scope>NUCLEOTIDE SEQUENCE</scope>
</reference>
<reference evidence="2" key="2">
    <citation type="submission" date="2022-06" db="UniProtKB">
        <authorList>
            <consortium name="EnsemblMetazoa"/>
        </authorList>
    </citation>
    <scope>IDENTIFICATION</scope>
</reference>
<keyword evidence="3" id="KW-1185">Reference proteome</keyword>
<evidence type="ECO:0000313" key="3">
    <source>
        <dbReference type="Proteomes" id="UP000024404"/>
    </source>
</evidence>
<protein>
    <submittedName>
        <fullName evidence="2">Uncharacterized protein</fullName>
    </submittedName>
</protein>
<evidence type="ECO:0000256" key="1">
    <source>
        <dbReference type="SAM" id="Phobius"/>
    </source>
</evidence>
<dbReference type="EnsemblMetazoa" id="OVOC2827.1">
    <property type="protein sequence ID" value="OVOC2827.1"/>
    <property type="gene ID" value="WBGene00239636"/>
</dbReference>
<dbReference type="OMA" id="CTQQHSE"/>
<dbReference type="AlphaFoldDB" id="A0A8R1TRC9"/>
<name>A0A8R1TRC9_ONCVO</name>
<dbReference type="Proteomes" id="UP000024404">
    <property type="component" value="Unassembled WGS sequence"/>
</dbReference>